<keyword evidence="7 11" id="KW-0418">Kinase</keyword>
<evidence type="ECO:0000256" key="8">
    <source>
        <dbReference type="ARBA" id="ARBA00022840"/>
    </source>
</evidence>
<dbReference type="PRINTS" id="PR01099">
    <property type="entry name" value="HYETHTZKNASE"/>
</dbReference>
<dbReference type="Proteomes" id="UP000199287">
    <property type="component" value="Unassembled WGS sequence"/>
</dbReference>
<dbReference type="NCBIfam" id="TIGR00694">
    <property type="entry name" value="thiM"/>
    <property type="match status" value="1"/>
</dbReference>
<accession>A0A1I3CSU8</accession>
<keyword evidence="13" id="KW-1185">Reference proteome</keyword>
<dbReference type="CDD" id="cd01170">
    <property type="entry name" value="THZ_kinase"/>
    <property type="match status" value="1"/>
</dbReference>
<keyword evidence="5 11" id="KW-0479">Metal-binding</keyword>
<dbReference type="NCBIfam" id="NF006830">
    <property type="entry name" value="PRK09355.1"/>
    <property type="match status" value="1"/>
</dbReference>
<keyword evidence="4 11" id="KW-0808">Transferase</keyword>
<keyword evidence="9 11" id="KW-0460">Magnesium</keyword>
<evidence type="ECO:0000256" key="11">
    <source>
        <dbReference type="HAMAP-Rule" id="MF_00228"/>
    </source>
</evidence>
<dbReference type="GO" id="GO:0000287">
    <property type="term" value="F:magnesium ion binding"/>
    <property type="evidence" value="ECO:0007669"/>
    <property type="project" value="UniProtKB-UniRule"/>
</dbReference>
<feature type="binding site" evidence="11">
    <location>
        <position position="168"/>
    </location>
    <ligand>
        <name>ATP</name>
        <dbReference type="ChEBI" id="CHEBI:30616"/>
    </ligand>
</feature>
<evidence type="ECO:0000256" key="10">
    <source>
        <dbReference type="ARBA" id="ARBA00022977"/>
    </source>
</evidence>
<dbReference type="Gene3D" id="3.40.1190.20">
    <property type="match status" value="1"/>
</dbReference>
<dbReference type="Pfam" id="PF02110">
    <property type="entry name" value="HK"/>
    <property type="match status" value="1"/>
</dbReference>
<evidence type="ECO:0000256" key="3">
    <source>
        <dbReference type="ARBA" id="ARBA00004868"/>
    </source>
</evidence>
<dbReference type="PIRSF" id="PIRSF000513">
    <property type="entry name" value="Thz_kinase"/>
    <property type="match status" value="1"/>
</dbReference>
<name>A0A1I3CSU8_9FIRM</name>
<dbReference type="GO" id="GO:0004417">
    <property type="term" value="F:hydroxyethylthiazole kinase activity"/>
    <property type="evidence" value="ECO:0007669"/>
    <property type="project" value="UniProtKB-UniRule"/>
</dbReference>
<dbReference type="GO" id="GO:0009229">
    <property type="term" value="P:thiamine diphosphate biosynthetic process"/>
    <property type="evidence" value="ECO:0007669"/>
    <property type="project" value="UniProtKB-UniRule"/>
</dbReference>
<feature type="binding site" evidence="11">
    <location>
        <position position="45"/>
    </location>
    <ligand>
        <name>substrate</name>
    </ligand>
</feature>
<dbReference type="AlphaFoldDB" id="A0A1I3CSU8"/>
<evidence type="ECO:0000256" key="1">
    <source>
        <dbReference type="ARBA" id="ARBA00001771"/>
    </source>
</evidence>
<evidence type="ECO:0000313" key="12">
    <source>
        <dbReference type="EMBL" id="SFH77585.1"/>
    </source>
</evidence>
<evidence type="ECO:0000256" key="2">
    <source>
        <dbReference type="ARBA" id="ARBA00001946"/>
    </source>
</evidence>
<evidence type="ECO:0000313" key="13">
    <source>
        <dbReference type="Proteomes" id="UP000199287"/>
    </source>
</evidence>
<comment type="pathway">
    <text evidence="3 11">Cofactor biosynthesis; thiamine diphosphate biosynthesis; 4-methyl-5-(2-phosphoethyl)-thiazole from 5-(2-hydroxyethyl)-4-methylthiazole: step 1/1.</text>
</comment>
<comment type="catalytic activity">
    <reaction evidence="1 11">
        <text>5-(2-hydroxyethyl)-4-methylthiazole + ATP = 4-methyl-5-(2-phosphooxyethyl)-thiazole + ADP + H(+)</text>
        <dbReference type="Rhea" id="RHEA:24212"/>
        <dbReference type="ChEBI" id="CHEBI:15378"/>
        <dbReference type="ChEBI" id="CHEBI:17957"/>
        <dbReference type="ChEBI" id="CHEBI:30616"/>
        <dbReference type="ChEBI" id="CHEBI:58296"/>
        <dbReference type="ChEBI" id="CHEBI:456216"/>
        <dbReference type="EC" id="2.7.1.50"/>
    </reaction>
</comment>
<dbReference type="InterPro" id="IPR000417">
    <property type="entry name" value="Hyethyz_kinase"/>
</dbReference>
<dbReference type="STRING" id="69895.SAMN05192551_1036"/>
<sequence length="285" mass="30828">MEGFPFTQMMTEAIRKKPLIHHITNYVTANDSANTVLAFGGSPVMADEPEEVEEMTSMASALVLNMGTLNKRSIKAMFLAGKKANEQGIPVVLDPVGAGATTLRNETARELLKQINFSFIRGNASEILAIAGMESNTKGVDSEEKEVSDMQEIAGFLSDKYGTTIGVTGKVDLVMGENQIFELSNGSAELVKVTGTGCMTTSLIALYLGAGNKPIESGILGISIMAIAGELAAENPSQEMPFTSFPLRLKDYLSDFSVSLVPEKIKLREVAEKHDRKAWQENEDR</sequence>
<keyword evidence="10 11" id="KW-0784">Thiamine biosynthesis</keyword>
<comment type="function">
    <text evidence="11">Catalyzes the phosphorylation of the hydroxyl group of 4-methyl-5-beta-hydroxyethylthiazole (THZ).</text>
</comment>
<evidence type="ECO:0000256" key="6">
    <source>
        <dbReference type="ARBA" id="ARBA00022741"/>
    </source>
</evidence>
<reference evidence="13" key="1">
    <citation type="submission" date="2016-10" db="EMBL/GenBank/DDBJ databases">
        <authorList>
            <person name="Varghese N."/>
            <person name="Submissions S."/>
        </authorList>
    </citation>
    <scope>NUCLEOTIDE SEQUENCE [LARGE SCALE GENOMIC DNA]</scope>
    <source>
        <strain evidence="13">Z-7934</strain>
    </source>
</reference>
<dbReference type="EMBL" id="FOQA01000003">
    <property type="protein sequence ID" value="SFH77585.1"/>
    <property type="molecule type" value="Genomic_DNA"/>
</dbReference>
<proteinExistence type="inferred from homology"/>
<protein>
    <recommendedName>
        <fullName evidence="11">Hydroxyethylthiazole kinase</fullName>
        <ecNumber evidence="11">2.7.1.50</ecNumber>
    </recommendedName>
    <alternativeName>
        <fullName evidence="11">4-methyl-5-beta-hydroxyethylthiazole kinase</fullName>
        <shortName evidence="11">TH kinase</shortName>
        <shortName evidence="11">Thz kinase</shortName>
    </alternativeName>
</protein>
<gene>
    <name evidence="11" type="primary">thiM</name>
    <name evidence="12" type="ORF">SAMN05192551_1036</name>
</gene>
<dbReference type="HAMAP" id="MF_00228">
    <property type="entry name" value="Thz_kinase"/>
    <property type="match status" value="1"/>
</dbReference>
<dbReference type="InterPro" id="IPR029056">
    <property type="entry name" value="Ribokinase-like"/>
</dbReference>
<dbReference type="SUPFAM" id="SSF53613">
    <property type="entry name" value="Ribokinase-like"/>
    <property type="match status" value="1"/>
</dbReference>
<dbReference type="GO" id="GO:0009228">
    <property type="term" value="P:thiamine biosynthetic process"/>
    <property type="evidence" value="ECO:0007669"/>
    <property type="project" value="UniProtKB-KW"/>
</dbReference>
<keyword evidence="8 11" id="KW-0067">ATP-binding</keyword>
<comment type="cofactor">
    <cofactor evidence="2 11">
        <name>Mg(2+)</name>
        <dbReference type="ChEBI" id="CHEBI:18420"/>
    </cofactor>
</comment>
<dbReference type="GO" id="GO:0005524">
    <property type="term" value="F:ATP binding"/>
    <property type="evidence" value="ECO:0007669"/>
    <property type="project" value="UniProtKB-UniRule"/>
</dbReference>
<evidence type="ECO:0000256" key="5">
    <source>
        <dbReference type="ARBA" id="ARBA00022723"/>
    </source>
</evidence>
<evidence type="ECO:0000256" key="4">
    <source>
        <dbReference type="ARBA" id="ARBA00022679"/>
    </source>
</evidence>
<dbReference type="UniPathway" id="UPA00060">
    <property type="reaction ID" value="UER00139"/>
</dbReference>
<keyword evidence="6 11" id="KW-0547">Nucleotide-binding</keyword>
<feature type="binding site" evidence="11">
    <location>
        <position position="195"/>
    </location>
    <ligand>
        <name>substrate</name>
    </ligand>
</feature>
<dbReference type="EC" id="2.7.1.50" evidence="11"/>
<organism evidence="12 13">
    <name type="scientific">Tindallia magadiensis</name>
    <dbReference type="NCBI Taxonomy" id="69895"/>
    <lineage>
        <taxon>Bacteria</taxon>
        <taxon>Bacillati</taxon>
        <taxon>Bacillota</taxon>
        <taxon>Clostridia</taxon>
        <taxon>Peptostreptococcales</taxon>
        <taxon>Tindalliaceae</taxon>
        <taxon>Tindallia</taxon>
    </lineage>
</organism>
<feature type="binding site" evidence="11">
    <location>
        <position position="121"/>
    </location>
    <ligand>
        <name>ATP</name>
        <dbReference type="ChEBI" id="CHEBI:30616"/>
    </ligand>
</feature>
<evidence type="ECO:0000256" key="7">
    <source>
        <dbReference type="ARBA" id="ARBA00022777"/>
    </source>
</evidence>
<dbReference type="RefSeq" id="WP_207646626.1">
    <property type="nucleotide sequence ID" value="NZ_FOQA01000003.1"/>
</dbReference>
<comment type="similarity">
    <text evidence="11">Belongs to the Thz kinase family.</text>
</comment>
<evidence type="ECO:0000256" key="9">
    <source>
        <dbReference type="ARBA" id="ARBA00022842"/>
    </source>
</evidence>